<evidence type="ECO:0000313" key="1">
    <source>
        <dbReference type="EMBL" id="CCC92087.1"/>
    </source>
</evidence>
<gene>
    <name evidence="1" type="ORF">TCIL3000_8_3060</name>
</gene>
<accession>G0URS5</accession>
<organism evidence="1">
    <name type="scientific">Trypanosoma congolense (strain IL3000)</name>
    <dbReference type="NCBI Taxonomy" id="1068625"/>
    <lineage>
        <taxon>Eukaryota</taxon>
        <taxon>Discoba</taxon>
        <taxon>Euglenozoa</taxon>
        <taxon>Kinetoplastea</taxon>
        <taxon>Metakinetoplastina</taxon>
        <taxon>Trypanosomatida</taxon>
        <taxon>Trypanosomatidae</taxon>
        <taxon>Trypanosoma</taxon>
        <taxon>Nannomonas</taxon>
    </lineage>
</organism>
<reference evidence="1" key="1">
    <citation type="journal article" date="2012" name="Proc. Natl. Acad. Sci. U.S.A.">
        <title>Antigenic diversity is generated by distinct evolutionary mechanisms in African trypanosome species.</title>
        <authorList>
            <person name="Jackson A.P."/>
            <person name="Berry A."/>
            <person name="Aslett M."/>
            <person name="Allison H.C."/>
            <person name="Burton P."/>
            <person name="Vavrova-Anderson J."/>
            <person name="Brown R."/>
            <person name="Browne H."/>
            <person name="Corton N."/>
            <person name="Hauser H."/>
            <person name="Gamble J."/>
            <person name="Gilderthorp R."/>
            <person name="Marcello L."/>
            <person name="McQuillan J."/>
            <person name="Otto T.D."/>
            <person name="Quail M.A."/>
            <person name="Sanders M.J."/>
            <person name="van Tonder A."/>
            <person name="Ginger M.L."/>
            <person name="Field M.C."/>
            <person name="Barry J.D."/>
            <person name="Hertz-Fowler C."/>
            <person name="Berriman M."/>
        </authorList>
    </citation>
    <scope>NUCLEOTIDE SEQUENCE</scope>
    <source>
        <strain evidence="1">IL3000</strain>
    </source>
</reference>
<protein>
    <submittedName>
        <fullName evidence="1">Uncharacterized protein</fullName>
    </submittedName>
</protein>
<dbReference type="AlphaFoldDB" id="G0URS5"/>
<proteinExistence type="predicted"/>
<name>G0URS5_TRYCI</name>
<sequence length="99" mass="11417">MYGLCASRNHFFFLQVKIQSRSHPSYSYCLSITLWLKRDDSVSNISENTSINHQKRRRKKNNIPFLKKLLHITFTGSAAAVLAQQRHARSQPTVKAEAE</sequence>
<dbReference type="EMBL" id="HE575321">
    <property type="protein sequence ID" value="CCC92087.1"/>
    <property type="molecule type" value="Genomic_DNA"/>
</dbReference>